<feature type="region of interest" description="Disordered" evidence="4">
    <location>
        <begin position="1184"/>
        <end position="1270"/>
    </location>
</feature>
<evidence type="ECO:0000259" key="6">
    <source>
        <dbReference type="PROSITE" id="PS50011"/>
    </source>
</evidence>
<keyword evidence="2 3" id="KW-0067">ATP-binding</keyword>
<comment type="caution">
    <text evidence="8">The sequence shown here is derived from an EMBL/GenBank/DDBJ whole genome shotgun (WGS) entry which is preliminary data.</text>
</comment>
<feature type="binding site" evidence="3">
    <location>
        <position position="669"/>
    </location>
    <ligand>
        <name>ATP</name>
        <dbReference type="ChEBI" id="CHEBI:30616"/>
    </ligand>
</feature>
<feature type="compositionally biased region" description="Polar residues" evidence="4">
    <location>
        <begin position="799"/>
        <end position="813"/>
    </location>
</feature>
<dbReference type="PROSITE" id="PS00108">
    <property type="entry name" value="PROTEIN_KINASE_ST"/>
    <property type="match status" value="1"/>
</dbReference>
<evidence type="ECO:0000256" key="4">
    <source>
        <dbReference type="SAM" id="MobiDB-lite"/>
    </source>
</evidence>
<feature type="region of interest" description="Disordered" evidence="4">
    <location>
        <begin position="286"/>
        <end position="318"/>
    </location>
</feature>
<sequence length="1270" mass="143224">MVKRYRKKAVASSAPGEIADRNDGLVAELKNLLSPKQLSQITEVDESSLEEGQIRSTDTMPQSYAEDDVKQLLFSVKDIMVNTKDWLKVRNKSNDMGVRMKRGYIRSKNAGVGTAEIDAEPQQIKAFIMDWNNPHRIAASRATDVLREVIAEESDDNKIFYGVKRLPPPLMPRSFLARWLAYELADGRIIIAAKSCYHPDVPEVRQFIRTDYTTSILLTPIFGGRRSHMRLVMVADFKGFLFPKVLYNSRAGAALSLVAETKEFFNHTETIMDLLEVEPLTSFSMDNDDVRTVSPGKSSQPPPFNQEESTYSRPEPTMEQATPCFSAWLRSHLKNEKKIMAGISPFDPSYTSMQLDHKGIGGTYFEEQFRRFQDSQILHRRTNNLIMSTAITATIPNVLPSYYLGNIMNFNGLFVASVLGWLGFLTFRKANFVIDNGTATIILQRCVFAVVVFGSLTCTGLVGLMSKFDMELHPSEADAADHPPHHQHPFSADCMLLYALLKTHLQNQGGATVPTAWLVALFYFEMTCNLALFLLIPLARGGDVGLTYFEERLPTAAIFVFFAYKVTLGTIQENALAVKQRFMTHWETYNELYRFECRAIDVQNKRTPEQRELMHEIMTQAKKLRADPMEEFEIAELYPKDIEFSGEIGQGKFGHVFAAKHLGKLVAVKEVLPSAISRNTVMGFVGEMHILSRLKHVNVVECVGAILGNSQICLVVEYASQGSLKSVLQSQNLAWVSKKKIITQICAGMRYLHEQNIVHRDLKAENVLVTGNLVIKINDFGLARVLTTPPRRNKMGAHSTPTSEQSTRSQSPDVSEEVADCKKTIKAHLSRMLGTPLYMAPEIVTCEVDGDYDHKVDVFSFGMLLVDVGFDGYLSKLYRKNEPTTTSEEWVLKVCHGKRLELPFHWKMELPLISLMIRQCTAEMPASRPSFMMLRQIFDTWDGAEDNRRFLELPNTMDAYTKKEEDFLERVRSTANGDSDASIDEDWFALEQDKDPSSQMMVRAGLVSIDGKMKRLHIGKAERVIAFPSYSVMNWFWDWVNPERVAANKAQGEIERSIVQDVSDHHRILSSTKTLSHSSLAPREAILRTIWKESSPRSYYIASESCINATRPIRSDAVRVYLLASYEITPLPDGSSKVKYIVSVNPRGSIPNFVVRLFSTVNLMQLKECEDSLRNRAEQAAELAKLDKGQAGEMEEESGLSSIKTESSHSDRSPRPKSASSGRKSSHDGNDDHNDINDIAGVSPWVDDEAMKRRKSGKSRSSRNRIFTKP</sequence>
<dbReference type="InterPro" id="IPR002913">
    <property type="entry name" value="START_lipid-bd_dom"/>
</dbReference>
<feature type="transmembrane region" description="Helical" evidence="5">
    <location>
        <begin position="447"/>
        <end position="466"/>
    </location>
</feature>
<dbReference type="Proteomes" id="UP001165060">
    <property type="component" value="Unassembled WGS sequence"/>
</dbReference>
<dbReference type="InterPro" id="IPR011009">
    <property type="entry name" value="Kinase-like_dom_sf"/>
</dbReference>
<dbReference type="SUPFAM" id="SSF56112">
    <property type="entry name" value="Protein kinase-like (PK-like)"/>
    <property type="match status" value="1"/>
</dbReference>
<feature type="domain" description="START" evidence="7">
    <location>
        <begin position="118"/>
        <end position="249"/>
    </location>
</feature>
<feature type="transmembrane region" description="Helical" evidence="5">
    <location>
        <begin position="516"/>
        <end position="541"/>
    </location>
</feature>
<keyword evidence="9" id="KW-1185">Reference proteome</keyword>
<dbReference type="InterPro" id="IPR051681">
    <property type="entry name" value="Ser/Thr_Kinases-Pseudokinases"/>
</dbReference>
<dbReference type="SMART" id="SM00220">
    <property type="entry name" value="S_TKc"/>
    <property type="match status" value="1"/>
</dbReference>
<dbReference type="PROSITE" id="PS50011">
    <property type="entry name" value="PROTEIN_KINASE_DOM"/>
    <property type="match status" value="1"/>
</dbReference>
<reference evidence="8 9" key="1">
    <citation type="journal article" date="2023" name="Commun. Biol.">
        <title>Genome analysis of Parmales, the sister group of diatoms, reveals the evolutionary specialization of diatoms from phago-mixotrophs to photoautotrophs.</title>
        <authorList>
            <person name="Ban H."/>
            <person name="Sato S."/>
            <person name="Yoshikawa S."/>
            <person name="Yamada K."/>
            <person name="Nakamura Y."/>
            <person name="Ichinomiya M."/>
            <person name="Sato N."/>
            <person name="Blanc-Mathieu R."/>
            <person name="Endo H."/>
            <person name="Kuwata A."/>
            <person name="Ogata H."/>
        </authorList>
    </citation>
    <scope>NUCLEOTIDE SEQUENCE [LARGE SCALE GENOMIC DNA]</scope>
</reference>
<protein>
    <recommendedName>
        <fullName evidence="10">Protein kinase domain-containing protein</fullName>
    </recommendedName>
</protein>
<keyword evidence="1 3" id="KW-0547">Nucleotide-binding</keyword>
<evidence type="ECO:0000256" key="1">
    <source>
        <dbReference type="ARBA" id="ARBA00022741"/>
    </source>
</evidence>
<evidence type="ECO:0008006" key="10">
    <source>
        <dbReference type="Google" id="ProtNLM"/>
    </source>
</evidence>
<gene>
    <name evidence="8" type="ORF">TeGR_g14092</name>
</gene>
<dbReference type="PANTHER" id="PTHR44329">
    <property type="entry name" value="SERINE/THREONINE-PROTEIN KINASE TNNI3K-RELATED"/>
    <property type="match status" value="1"/>
</dbReference>
<evidence type="ECO:0000259" key="7">
    <source>
        <dbReference type="PROSITE" id="PS50848"/>
    </source>
</evidence>
<feature type="compositionally biased region" description="Basic and acidic residues" evidence="4">
    <location>
        <begin position="1225"/>
        <end position="1236"/>
    </location>
</feature>
<evidence type="ECO:0000313" key="8">
    <source>
        <dbReference type="EMBL" id="GMI31065.1"/>
    </source>
</evidence>
<dbReference type="Gene3D" id="3.30.530.20">
    <property type="match status" value="2"/>
</dbReference>
<evidence type="ECO:0000313" key="9">
    <source>
        <dbReference type="Proteomes" id="UP001165060"/>
    </source>
</evidence>
<dbReference type="InterPro" id="IPR023393">
    <property type="entry name" value="START-like_dom_sf"/>
</dbReference>
<evidence type="ECO:0000256" key="5">
    <source>
        <dbReference type="SAM" id="Phobius"/>
    </source>
</evidence>
<evidence type="ECO:0000256" key="2">
    <source>
        <dbReference type="ARBA" id="ARBA00022840"/>
    </source>
</evidence>
<accession>A0ABQ6MRN7</accession>
<organism evidence="8 9">
    <name type="scientific">Tetraparma gracilis</name>
    <dbReference type="NCBI Taxonomy" id="2962635"/>
    <lineage>
        <taxon>Eukaryota</taxon>
        <taxon>Sar</taxon>
        <taxon>Stramenopiles</taxon>
        <taxon>Ochrophyta</taxon>
        <taxon>Bolidophyceae</taxon>
        <taxon>Parmales</taxon>
        <taxon>Triparmaceae</taxon>
        <taxon>Tetraparma</taxon>
    </lineage>
</organism>
<dbReference type="Pfam" id="PF01852">
    <property type="entry name" value="START"/>
    <property type="match status" value="1"/>
</dbReference>
<dbReference type="InterPro" id="IPR008271">
    <property type="entry name" value="Ser/Thr_kinase_AS"/>
</dbReference>
<evidence type="ECO:0000256" key="3">
    <source>
        <dbReference type="PROSITE-ProRule" id="PRU10141"/>
    </source>
</evidence>
<feature type="region of interest" description="Disordered" evidence="4">
    <location>
        <begin position="791"/>
        <end position="815"/>
    </location>
</feature>
<dbReference type="Pfam" id="PF00069">
    <property type="entry name" value="Pkinase"/>
    <property type="match status" value="1"/>
</dbReference>
<proteinExistence type="predicted"/>
<feature type="domain" description="Protein kinase" evidence="6">
    <location>
        <begin position="642"/>
        <end position="951"/>
    </location>
</feature>
<keyword evidence="5" id="KW-0812">Transmembrane</keyword>
<feature type="compositionally biased region" description="Basic residues" evidence="4">
    <location>
        <begin position="1252"/>
        <end position="1270"/>
    </location>
</feature>
<dbReference type="EMBL" id="BRYB01003131">
    <property type="protein sequence ID" value="GMI31065.1"/>
    <property type="molecule type" value="Genomic_DNA"/>
</dbReference>
<feature type="domain" description="START" evidence="7">
    <location>
        <begin position="1037"/>
        <end position="1156"/>
    </location>
</feature>
<dbReference type="Gene3D" id="1.10.510.10">
    <property type="entry name" value="Transferase(Phosphotransferase) domain 1"/>
    <property type="match status" value="1"/>
</dbReference>
<dbReference type="PROSITE" id="PS50848">
    <property type="entry name" value="START"/>
    <property type="match status" value="2"/>
</dbReference>
<feature type="transmembrane region" description="Helical" evidence="5">
    <location>
        <begin position="410"/>
        <end position="427"/>
    </location>
</feature>
<dbReference type="InterPro" id="IPR000719">
    <property type="entry name" value="Prot_kinase_dom"/>
</dbReference>
<dbReference type="SUPFAM" id="SSF55961">
    <property type="entry name" value="Bet v1-like"/>
    <property type="match status" value="2"/>
</dbReference>
<keyword evidence="5" id="KW-1133">Transmembrane helix</keyword>
<keyword evidence="5" id="KW-0472">Membrane</keyword>
<name>A0ABQ6MRN7_9STRA</name>
<dbReference type="InterPro" id="IPR017441">
    <property type="entry name" value="Protein_kinase_ATP_BS"/>
</dbReference>
<dbReference type="PROSITE" id="PS00107">
    <property type="entry name" value="PROTEIN_KINASE_ATP"/>
    <property type="match status" value="1"/>
</dbReference>